<dbReference type="PANTHER" id="PTHR46118:SF4">
    <property type="entry name" value="PROTEIN ABHD11"/>
    <property type="match status" value="1"/>
</dbReference>
<accession>B4Q133</accession>
<reference evidence="13 14" key="2">
    <citation type="journal article" date="2007" name="PLoS Biol.">
        <title>Principles of genome evolution in the Drosophila melanogaster species group.</title>
        <authorList>
            <person name="Ranz J.M."/>
            <person name="Maurin D."/>
            <person name="Chan Y.S."/>
            <person name="von Grotthuss M."/>
            <person name="Hillier L.W."/>
            <person name="Roote J."/>
            <person name="Ashburner M."/>
            <person name="Bergman C.M."/>
        </authorList>
    </citation>
    <scope>NUCLEOTIDE SEQUENCE [LARGE SCALE GENOMIC DNA]</scope>
    <source>
        <strain evidence="14">Tai18E2 / Tucson 14021-0261.01</strain>
    </source>
</reference>
<comment type="catalytic activity">
    <reaction evidence="10">
        <text>1-octadecanoyl-2-(9Z-octadecenoyl)-sn-glycerol + H2O = 2-(9Z-octadecenoyl)-glycerol + octadecanoate + H(+)</text>
        <dbReference type="Rhea" id="RHEA:77103"/>
        <dbReference type="ChEBI" id="CHEBI:15377"/>
        <dbReference type="ChEBI" id="CHEBI:15378"/>
        <dbReference type="ChEBI" id="CHEBI:25629"/>
        <dbReference type="ChEBI" id="CHEBI:73990"/>
        <dbReference type="ChEBI" id="CHEBI:75468"/>
    </reaction>
</comment>
<dbReference type="EMBL" id="CM000162">
    <property type="protein sequence ID" value="EDX02388.2"/>
    <property type="molecule type" value="Genomic_DNA"/>
</dbReference>
<evidence type="ECO:0000313" key="14">
    <source>
        <dbReference type="Proteomes" id="UP000002282"/>
    </source>
</evidence>
<evidence type="ECO:0000256" key="1">
    <source>
        <dbReference type="ARBA" id="ARBA00008645"/>
    </source>
</evidence>
<dbReference type="InterPro" id="IPR029058">
    <property type="entry name" value="AB_hydrolase_fold"/>
</dbReference>
<dbReference type="PANTHER" id="PTHR46118">
    <property type="entry name" value="PROTEIN ABHD11"/>
    <property type="match status" value="1"/>
</dbReference>
<evidence type="ECO:0000256" key="11">
    <source>
        <dbReference type="ARBA" id="ARBA00048919"/>
    </source>
</evidence>
<dbReference type="PRINTS" id="PR00111">
    <property type="entry name" value="ABHYDROLASE"/>
</dbReference>
<dbReference type="EC" id="3.1.1.116" evidence="3"/>
<evidence type="ECO:0000256" key="10">
    <source>
        <dbReference type="ARBA" id="ARBA00048513"/>
    </source>
</evidence>
<dbReference type="Pfam" id="PF00561">
    <property type="entry name" value="Abhydrolase_1"/>
    <property type="match status" value="1"/>
</dbReference>
<sequence length="320" mass="36458">MAAVSVTVGGVAENAVKSVGLVGAVVLAYFELVCVMARNVVCSPVLPLRQQRRQRRGGESAETRPPLLTYHGLFGSKQNWRGISKAMVRKVSRKVYAIDVRNHGESPHSSVHNSRAMSEDLRWFLEQRKHPHAACMGHSMGGRSMMYFARKYPELVERLIVVDISPISVPRSTGEMTEIFDAMLTLDLSPTMSMSEGRKIAREKLLRATEDETVDFIMLNLRKDPDTGAFTWACNAQVLRDFLTRFDKYQTHLEELPPYTGPTTFICGTRSPYMRREQWPQIQKMFPNSEIHWLEAGHLVHFEKPQEFLTIVSEFLNRSD</sequence>
<feature type="domain" description="AB hydrolase-1" evidence="12">
    <location>
        <begin position="65"/>
        <end position="305"/>
    </location>
</feature>
<comment type="catalytic activity">
    <reaction evidence="8">
        <text>1-octadecanoyl-2-(4Z,7Z,10Z,13Z,16Z,19Z-docosahexaenoyl)-sn-glycerol + H2O = 2-(4Z,7Z,10Z,13Z,16Z,19Z-docosahexaenoyl)-glycerol + octadecanoate + H(+)</text>
        <dbReference type="Rhea" id="RHEA:77107"/>
        <dbReference type="ChEBI" id="CHEBI:15377"/>
        <dbReference type="ChEBI" id="CHEBI:15378"/>
        <dbReference type="ChEBI" id="CHEBI:25629"/>
        <dbReference type="ChEBI" id="CHEBI:77129"/>
        <dbReference type="ChEBI" id="CHEBI:186738"/>
    </reaction>
</comment>
<dbReference type="KEGG" id="dya:Dyak_GE15707"/>
<evidence type="ECO:0000256" key="6">
    <source>
        <dbReference type="ARBA" id="ARBA00043742"/>
    </source>
</evidence>
<dbReference type="OrthoDB" id="8119704at2759"/>
<dbReference type="SUPFAM" id="SSF53474">
    <property type="entry name" value="alpha/beta-Hydrolases"/>
    <property type="match status" value="1"/>
</dbReference>
<dbReference type="eggNOG" id="KOG2382">
    <property type="taxonomic scope" value="Eukaryota"/>
</dbReference>
<dbReference type="Gene3D" id="3.40.50.1820">
    <property type="entry name" value="alpha/beta hydrolase"/>
    <property type="match status" value="1"/>
</dbReference>
<comment type="catalytic activity">
    <reaction evidence="5">
        <text>a 1,2-diacyl-sn-glycerol + H2O = a 2-acylglycerol + a fatty acid + H(+)</text>
        <dbReference type="Rhea" id="RHEA:33275"/>
        <dbReference type="ChEBI" id="CHEBI:15377"/>
        <dbReference type="ChEBI" id="CHEBI:15378"/>
        <dbReference type="ChEBI" id="CHEBI:17389"/>
        <dbReference type="ChEBI" id="CHEBI:17815"/>
        <dbReference type="ChEBI" id="CHEBI:28868"/>
        <dbReference type="EC" id="3.1.1.116"/>
    </reaction>
</comment>
<evidence type="ECO:0000259" key="12">
    <source>
        <dbReference type="Pfam" id="PF00561"/>
    </source>
</evidence>
<evidence type="ECO:0000256" key="3">
    <source>
        <dbReference type="ARBA" id="ARBA00026104"/>
    </source>
</evidence>
<dbReference type="GO" id="GO:0005739">
    <property type="term" value="C:mitochondrion"/>
    <property type="evidence" value="ECO:0007669"/>
    <property type="project" value="TreeGrafter"/>
</dbReference>
<gene>
    <name evidence="13" type="primary">Dyak\GE15707</name>
    <name evidence="13" type="synonym">dyak_GLEANR_17197</name>
    <name evidence="13" type="synonym">GE15707</name>
    <name evidence="13" type="ORF">Dyak_GE15707</name>
</gene>
<comment type="catalytic activity">
    <reaction evidence="11">
        <text>1-octadecanoyl-2-(5Z,8Z,11Z,14Z-eicosatetraenoyl)-sn-glycerol + H2O = 2-(5Z,8Z,11Z,14Z-eicosatetraenoyl)-glycerol + octadecanoate + H(+)</text>
        <dbReference type="Rhea" id="RHEA:38507"/>
        <dbReference type="ChEBI" id="CHEBI:15377"/>
        <dbReference type="ChEBI" id="CHEBI:15378"/>
        <dbReference type="ChEBI" id="CHEBI:25629"/>
        <dbReference type="ChEBI" id="CHEBI:52392"/>
        <dbReference type="ChEBI" id="CHEBI:75728"/>
    </reaction>
</comment>
<reference evidence="13 14" key="1">
    <citation type="journal article" date="2007" name="Nature">
        <title>Evolution of genes and genomes on the Drosophila phylogeny.</title>
        <authorList>
            <consortium name="Drosophila 12 Genomes Consortium"/>
            <person name="Clark A.G."/>
            <person name="Eisen M.B."/>
            <person name="Smith D.R."/>
            <person name="Bergman C.M."/>
            <person name="Oliver B."/>
            <person name="Markow T.A."/>
            <person name="Kaufman T.C."/>
            <person name="Kellis M."/>
            <person name="Gelbart W."/>
            <person name="Iyer V.N."/>
            <person name="Pollard D.A."/>
            <person name="Sackton T.B."/>
            <person name="Larracuente A.M."/>
            <person name="Singh N.D."/>
            <person name="Abad J.P."/>
            <person name="Abt D.N."/>
            <person name="Adryan B."/>
            <person name="Aguade M."/>
            <person name="Akashi H."/>
            <person name="Anderson W.W."/>
            <person name="Aquadro C.F."/>
            <person name="Ardell D.H."/>
            <person name="Arguello R."/>
            <person name="Artieri C.G."/>
            <person name="Barbash D.A."/>
            <person name="Barker D."/>
            <person name="Barsanti P."/>
            <person name="Batterham P."/>
            <person name="Batzoglou S."/>
            <person name="Begun D."/>
            <person name="Bhutkar A."/>
            <person name="Blanco E."/>
            <person name="Bosak S.A."/>
            <person name="Bradley R.K."/>
            <person name="Brand A.D."/>
            <person name="Brent M.R."/>
            <person name="Brooks A.N."/>
            <person name="Brown R.H."/>
            <person name="Butlin R.K."/>
            <person name="Caggese C."/>
            <person name="Calvi B.R."/>
            <person name="Bernardo de Carvalho A."/>
            <person name="Caspi A."/>
            <person name="Castrezana S."/>
            <person name="Celniker S.E."/>
            <person name="Chang J.L."/>
            <person name="Chapple C."/>
            <person name="Chatterji S."/>
            <person name="Chinwalla A."/>
            <person name="Civetta A."/>
            <person name="Clifton S.W."/>
            <person name="Comeron J.M."/>
            <person name="Costello J.C."/>
            <person name="Coyne J.A."/>
            <person name="Daub J."/>
            <person name="David R.G."/>
            <person name="Delcher A.L."/>
            <person name="Delehaunty K."/>
            <person name="Do C.B."/>
            <person name="Ebling H."/>
            <person name="Edwards K."/>
            <person name="Eickbush T."/>
            <person name="Evans J.D."/>
            <person name="Filipski A."/>
            <person name="Findeiss S."/>
            <person name="Freyhult E."/>
            <person name="Fulton L."/>
            <person name="Fulton R."/>
            <person name="Garcia A.C."/>
            <person name="Gardiner A."/>
            <person name="Garfield D.A."/>
            <person name="Garvin B.E."/>
            <person name="Gibson G."/>
            <person name="Gilbert D."/>
            <person name="Gnerre S."/>
            <person name="Godfrey J."/>
            <person name="Good R."/>
            <person name="Gotea V."/>
            <person name="Gravely B."/>
            <person name="Greenberg A.J."/>
            <person name="Griffiths-Jones S."/>
            <person name="Gross S."/>
            <person name="Guigo R."/>
            <person name="Gustafson E.A."/>
            <person name="Haerty W."/>
            <person name="Hahn M.W."/>
            <person name="Halligan D.L."/>
            <person name="Halpern A.L."/>
            <person name="Halter G.M."/>
            <person name="Han M.V."/>
            <person name="Heger A."/>
            <person name="Hillier L."/>
            <person name="Hinrichs A.S."/>
            <person name="Holmes I."/>
            <person name="Hoskins R.A."/>
            <person name="Hubisz M.J."/>
            <person name="Hultmark D."/>
            <person name="Huntley M.A."/>
            <person name="Jaffe D.B."/>
            <person name="Jagadeeshan S."/>
            <person name="Jeck W.R."/>
            <person name="Johnson J."/>
            <person name="Jones C.D."/>
            <person name="Jordan W.C."/>
            <person name="Karpen G.H."/>
            <person name="Kataoka E."/>
            <person name="Keightley P.D."/>
            <person name="Kheradpour P."/>
            <person name="Kirkness E.F."/>
            <person name="Koerich L.B."/>
            <person name="Kristiansen K."/>
            <person name="Kudrna D."/>
            <person name="Kulathinal R.J."/>
            <person name="Kumar S."/>
            <person name="Kwok R."/>
            <person name="Lander E."/>
            <person name="Langley C.H."/>
            <person name="Lapoint R."/>
            <person name="Lazzaro B.P."/>
            <person name="Lee S.J."/>
            <person name="Levesque L."/>
            <person name="Li R."/>
            <person name="Lin C.F."/>
            <person name="Lin M.F."/>
            <person name="Lindblad-Toh K."/>
            <person name="Llopart A."/>
            <person name="Long M."/>
            <person name="Low L."/>
            <person name="Lozovsky E."/>
            <person name="Lu J."/>
            <person name="Luo M."/>
            <person name="Machado C.A."/>
            <person name="Makalowski W."/>
            <person name="Marzo M."/>
            <person name="Matsuda M."/>
            <person name="Matzkin L."/>
            <person name="McAllister B."/>
            <person name="McBride C.S."/>
            <person name="McKernan B."/>
            <person name="McKernan K."/>
            <person name="Mendez-Lago M."/>
            <person name="Minx P."/>
            <person name="Mollenhauer M.U."/>
            <person name="Montooth K."/>
            <person name="Mount S.M."/>
            <person name="Mu X."/>
            <person name="Myers E."/>
            <person name="Negre B."/>
            <person name="Newfeld S."/>
            <person name="Nielsen R."/>
            <person name="Noor M.A."/>
            <person name="O'Grady P."/>
            <person name="Pachter L."/>
            <person name="Papaceit M."/>
            <person name="Parisi M.J."/>
            <person name="Parisi M."/>
            <person name="Parts L."/>
            <person name="Pedersen J.S."/>
            <person name="Pesole G."/>
            <person name="Phillippy A.M."/>
            <person name="Ponting C.P."/>
            <person name="Pop M."/>
            <person name="Porcelli D."/>
            <person name="Powell J.R."/>
            <person name="Prohaska S."/>
            <person name="Pruitt K."/>
            <person name="Puig M."/>
            <person name="Quesneville H."/>
            <person name="Ram K.R."/>
            <person name="Rand D."/>
            <person name="Rasmussen M.D."/>
            <person name="Reed L.K."/>
            <person name="Reenan R."/>
            <person name="Reily A."/>
            <person name="Remington K.A."/>
            <person name="Rieger T.T."/>
            <person name="Ritchie M.G."/>
            <person name="Robin C."/>
            <person name="Rogers Y.H."/>
            <person name="Rohde C."/>
            <person name="Rozas J."/>
            <person name="Rubenfield M.J."/>
            <person name="Ruiz A."/>
            <person name="Russo S."/>
            <person name="Salzberg S.L."/>
            <person name="Sanchez-Gracia A."/>
            <person name="Saranga D.J."/>
            <person name="Sato H."/>
            <person name="Schaeffer S.W."/>
            <person name="Schatz M.C."/>
            <person name="Schlenke T."/>
            <person name="Schwartz R."/>
            <person name="Segarra C."/>
            <person name="Singh R.S."/>
            <person name="Sirot L."/>
            <person name="Sirota M."/>
            <person name="Sisneros N.B."/>
            <person name="Smith C.D."/>
            <person name="Smith T.F."/>
            <person name="Spieth J."/>
            <person name="Stage D.E."/>
            <person name="Stark A."/>
            <person name="Stephan W."/>
            <person name="Strausberg R.L."/>
            <person name="Strempel S."/>
            <person name="Sturgill D."/>
            <person name="Sutton G."/>
            <person name="Sutton G.G."/>
            <person name="Tao W."/>
            <person name="Teichmann S."/>
            <person name="Tobari Y.N."/>
            <person name="Tomimura Y."/>
            <person name="Tsolas J.M."/>
            <person name="Valente V.L."/>
            <person name="Venter E."/>
            <person name="Venter J.C."/>
            <person name="Vicario S."/>
            <person name="Vieira F.G."/>
            <person name="Vilella A.J."/>
            <person name="Villasante A."/>
            <person name="Walenz B."/>
            <person name="Wang J."/>
            <person name="Wasserman M."/>
            <person name="Watts T."/>
            <person name="Wilson D."/>
            <person name="Wilson R.K."/>
            <person name="Wing R.A."/>
            <person name="Wolfner M.F."/>
            <person name="Wong A."/>
            <person name="Wong G.K."/>
            <person name="Wu C.I."/>
            <person name="Wu G."/>
            <person name="Yamamoto D."/>
            <person name="Yang H.P."/>
            <person name="Yang S.P."/>
            <person name="Yorke J.A."/>
            <person name="Yoshida K."/>
            <person name="Zdobnov E."/>
            <person name="Zhang P."/>
            <person name="Zhang Y."/>
            <person name="Zimin A.V."/>
            <person name="Baldwin J."/>
            <person name="Abdouelleil A."/>
            <person name="Abdulkadir J."/>
            <person name="Abebe A."/>
            <person name="Abera B."/>
            <person name="Abreu J."/>
            <person name="Acer S.C."/>
            <person name="Aftuck L."/>
            <person name="Alexander A."/>
            <person name="An P."/>
            <person name="Anderson E."/>
            <person name="Anderson S."/>
            <person name="Arachi H."/>
            <person name="Azer M."/>
            <person name="Bachantsang P."/>
            <person name="Barry A."/>
            <person name="Bayul T."/>
            <person name="Berlin A."/>
            <person name="Bessette D."/>
            <person name="Bloom T."/>
            <person name="Blye J."/>
            <person name="Boguslavskiy L."/>
            <person name="Bonnet C."/>
            <person name="Boukhgalter B."/>
            <person name="Bourzgui I."/>
            <person name="Brown A."/>
            <person name="Cahill P."/>
            <person name="Channer S."/>
            <person name="Cheshatsang Y."/>
            <person name="Chuda L."/>
            <person name="Citroen M."/>
            <person name="Collymore A."/>
            <person name="Cooke P."/>
            <person name="Costello M."/>
            <person name="D'Aco K."/>
            <person name="Daza R."/>
            <person name="De Haan G."/>
            <person name="DeGray S."/>
            <person name="DeMaso C."/>
            <person name="Dhargay N."/>
            <person name="Dooley K."/>
            <person name="Dooley E."/>
            <person name="Doricent M."/>
            <person name="Dorje P."/>
            <person name="Dorjee K."/>
            <person name="Dupes A."/>
            <person name="Elong R."/>
            <person name="Falk J."/>
            <person name="Farina A."/>
            <person name="Faro S."/>
            <person name="Ferguson D."/>
            <person name="Fisher S."/>
            <person name="Foley C.D."/>
            <person name="Franke A."/>
            <person name="Friedrich D."/>
            <person name="Gadbois L."/>
            <person name="Gearin G."/>
            <person name="Gearin C.R."/>
            <person name="Giannoukos G."/>
            <person name="Goode T."/>
            <person name="Graham J."/>
            <person name="Grandbois E."/>
            <person name="Grewal S."/>
            <person name="Gyaltsen K."/>
            <person name="Hafez N."/>
            <person name="Hagos B."/>
            <person name="Hall J."/>
            <person name="Henson C."/>
            <person name="Hollinger A."/>
            <person name="Honan T."/>
            <person name="Huard M.D."/>
            <person name="Hughes L."/>
            <person name="Hurhula B."/>
            <person name="Husby M.E."/>
            <person name="Kamat A."/>
            <person name="Kanga B."/>
            <person name="Kashin S."/>
            <person name="Khazanovich D."/>
            <person name="Kisner P."/>
            <person name="Lance K."/>
            <person name="Lara M."/>
            <person name="Lee W."/>
            <person name="Lennon N."/>
            <person name="Letendre F."/>
            <person name="LeVine R."/>
            <person name="Lipovsky A."/>
            <person name="Liu X."/>
            <person name="Liu J."/>
            <person name="Liu S."/>
            <person name="Lokyitsang T."/>
            <person name="Lokyitsang Y."/>
            <person name="Lubonja R."/>
            <person name="Lui A."/>
            <person name="MacDonald P."/>
            <person name="Magnisalis V."/>
            <person name="Maru K."/>
            <person name="Matthews C."/>
            <person name="McCusker W."/>
            <person name="McDonough S."/>
            <person name="Mehta T."/>
            <person name="Meldrim J."/>
            <person name="Meneus L."/>
            <person name="Mihai O."/>
            <person name="Mihalev A."/>
            <person name="Mihova T."/>
            <person name="Mittelman R."/>
            <person name="Mlenga V."/>
            <person name="Montmayeur A."/>
            <person name="Mulrain L."/>
            <person name="Navidi A."/>
            <person name="Naylor J."/>
            <person name="Negash T."/>
            <person name="Nguyen T."/>
            <person name="Nguyen N."/>
            <person name="Nicol R."/>
            <person name="Norbu C."/>
            <person name="Norbu N."/>
            <person name="Novod N."/>
            <person name="O'Neill B."/>
            <person name="Osman S."/>
            <person name="Markiewicz E."/>
            <person name="Oyono O.L."/>
            <person name="Patti C."/>
            <person name="Phunkhang P."/>
            <person name="Pierre F."/>
            <person name="Priest M."/>
            <person name="Raghuraman S."/>
            <person name="Rege F."/>
            <person name="Reyes R."/>
            <person name="Rise C."/>
            <person name="Rogov P."/>
            <person name="Ross K."/>
            <person name="Ryan E."/>
            <person name="Settipalli S."/>
            <person name="Shea T."/>
            <person name="Sherpa N."/>
            <person name="Shi L."/>
            <person name="Shih D."/>
            <person name="Sparrow T."/>
            <person name="Spaulding J."/>
            <person name="Stalker J."/>
            <person name="Stange-Thomann N."/>
            <person name="Stavropoulos S."/>
            <person name="Stone C."/>
            <person name="Strader C."/>
            <person name="Tesfaye S."/>
            <person name="Thomson T."/>
            <person name="Thoulutsang Y."/>
            <person name="Thoulutsang D."/>
            <person name="Topham K."/>
            <person name="Topping I."/>
            <person name="Tsamla T."/>
            <person name="Vassiliev H."/>
            <person name="Vo A."/>
            <person name="Wangchuk T."/>
            <person name="Wangdi T."/>
            <person name="Weiand M."/>
            <person name="Wilkinson J."/>
            <person name="Wilson A."/>
            <person name="Yadav S."/>
            <person name="Young G."/>
            <person name="Yu Q."/>
            <person name="Zembek L."/>
            <person name="Zhong D."/>
            <person name="Zimmer A."/>
            <person name="Zwirko Z."/>
            <person name="Jaffe D.B."/>
            <person name="Alvarez P."/>
            <person name="Brockman W."/>
            <person name="Butler J."/>
            <person name="Chin C."/>
            <person name="Gnerre S."/>
            <person name="Grabherr M."/>
            <person name="Kleber M."/>
            <person name="Mauceli E."/>
            <person name="MacCallum I."/>
        </authorList>
    </citation>
    <scope>NUCLEOTIDE SEQUENCE [LARGE SCALE GENOMIC DNA]</scope>
    <source>
        <strain evidence="14">Tai18E2 / Tucson 14021-0261.01</strain>
    </source>
</reference>
<keyword evidence="14" id="KW-1185">Reference proteome</keyword>
<dbReference type="GO" id="GO:0106435">
    <property type="term" value="F:carboxylesterase activity"/>
    <property type="evidence" value="ECO:0007669"/>
    <property type="project" value="EnsemblMetazoa"/>
</dbReference>
<keyword evidence="2" id="KW-0378">Hydrolase</keyword>
<proteinExistence type="inferred from homology"/>
<evidence type="ECO:0000256" key="9">
    <source>
        <dbReference type="ARBA" id="ARBA00048504"/>
    </source>
</evidence>
<organism evidence="13 14">
    <name type="scientific">Drosophila yakuba</name>
    <name type="common">Fruit fly</name>
    <dbReference type="NCBI Taxonomy" id="7245"/>
    <lineage>
        <taxon>Eukaryota</taxon>
        <taxon>Metazoa</taxon>
        <taxon>Ecdysozoa</taxon>
        <taxon>Arthropoda</taxon>
        <taxon>Hexapoda</taxon>
        <taxon>Insecta</taxon>
        <taxon>Pterygota</taxon>
        <taxon>Neoptera</taxon>
        <taxon>Endopterygota</taxon>
        <taxon>Diptera</taxon>
        <taxon>Brachycera</taxon>
        <taxon>Muscomorpha</taxon>
        <taxon>Ephydroidea</taxon>
        <taxon>Drosophilidae</taxon>
        <taxon>Drosophila</taxon>
        <taxon>Sophophora</taxon>
    </lineage>
</organism>
<evidence type="ECO:0000256" key="4">
    <source>
        <dbReference type="ARBA" id="ARBA00042703"/>
    </source>
</evidence>
<name>B4Q133_DROYA</name>
<dbReference type="HOGENOM" id="CLU_020336_53_0_1"/>
<dbReference type="AlphaFoldDB" id="B4Q133"/>
<evidence type="ECO:0000256" key="7">
    <source>
        <dbReference type="ARBA" id="ARBA00044064"/>
    </source>
</evidence>
<comment type="catalytic activity">
    <reaction evidence="6">
        <text>a 1,3-diacyl-sn-glycerol + H2O = a 1-acyl-sn-glycerol + a fatty acid + H(+)</text>
        <dbReference type="Rhea" id="RHEA:38503"/>
        <dbReference type="ChEBI" id="CHEBI:15377"/>
        <dbReference type="ChEBI" id="CHEBI:15378"/>
        <dbReference type="ChEBI" id="CHEBI:28868"/>
        <dbReference type="ChEBI" id="CHEBI:64683"/>
        <dbReference type="ChEBI" id="CHEBI:77272"/>
    </reaction>
</comment>
<evidence type="ECO:0000256" key="5">
    <source>
        <dbReference type="ARBA" id="ARBA00043667"/>
    </source>
</evidence>
<dbReference type="InterPro" id="IPR000073">
    <property type="entry name" value="AB_hydrolase_1"/>
</dbReference>
<protein>
    <recommendedName>
        <fullName evidence="7">sn-1-specific diacylglycerol lipase ABHD11</fullName>
        <ecNumber evidence="3">3.1.1.116</ecNumber>
    </recommendedName>
    <alternativeName>
        <fullName evidence="4">Alpha/beta hydrolase domain-containing protein 11</fullName>
    </alternativeName>
</protein>
<evidence type="ECO:0000313" key="13">
    <source>
        <dbReference type="EMBL" id="EDX02388.2"/>
    </source>
</evidence>
<evidence type="ECO:0000256" key="2">
    <source>
        <dbReference type="ARBA" id="ARBA00022801"/>
    </source>
</evidence>
<evidence type="ECO:0000256" key="8">
    <source>
        <dbReference type="ARBA" id="ARBA00048283"/>
    </source>
</evidence>
<comment type="similarity">
    <text evidence="1">Belongs to the AB hydrolase superfamily.</text>
</comment>
<comment type="catalytic activity">
    <reaction evidence="9">
        <text>1,2-didecanoylglycerol + H2O = decanoylglycerol + decanoate + H(+)</text>
        <dbReference type="Rhea" id="RHEA:48596"/>
        <dbReference type="ChEBI" id="CHEBI:11152"/>
        <dbReference type="ChEBI" id="CHEBI:15377"/>
        <dbReference type="ChEBI" id="CHEBI:15378"/>
        <dbReference type="ChEBI" id="CHEBI:27689"/>
        <dbReference type="ChEBI" id="CHEBI:90605"/>
    </reaction>
</comment>
<dbReference type="FunFam" id="3.40.50.1820:FF:000619">
    <property type="entry name" value="IP21433p"/>
    <property type="match status" value="1"/>
</dbReference>
<dbReference type="Proteomes" id="UP000002282">
    <property type="component" value="Chromosome X"/>
</dbReference>